<evidence type="ECO:0000313" key="3">
    <source>
        <dbReference type="Proteomes" id="UP000618051"/>
    </source>
</evidence>
<evidence type="ECO:0000313" key="1">
    <source>
        <dbReference type="EMBL" id="KAG0126716.1"/>
    </source>
</evidence>
<dbReference type="Pfam" id="PF08039">
    <property type="entry name" value="Mit_proteolip"/>
    <property type="match status" value="1"/>
</dbReference>
<dbReference type="GO" id="GO:0005739">
    <property type="term" value="C:mitochondrion"/>
    <property type="evidence" value="ECO:0007669"/>
    <property type="project" value="InterPro"/>
</dbReference>
<dbReference type="OrthoDB" id="8767433at2759"/>
<protein>
    <submittedName>
        <fullName evidence="1">Uncharacterized protein</fullName>
    </submittedName>
</protein>
<accession>A0A835TYZ2</accession>
<dbReference type="AlphaFoldDB" id="A0A835TYZ2"/>
<dbReference type="Proteomes" id="UP000618051">
    <property type="component" value="Unassembled WGS sequence"/>
</dbReference>
<dbReference type="PANTHER" id="PTHR15233">
    <property type="entry name" value="MITOCHONDRIAL PROTEOLIPID"/>
    <property type="match status" value="1"/>
</dbReference>
<reference evidence="2 3" key="2">
    <citation type="journal article" date="2021" name="J. Hered.">
        <title>Feather Gene Expression Elucidates the Developmental Basis of Plumage Iridescence in African Starlings.</title>
        <authorList>
            <person name="Rubenstein D.R."/>
            <person name="Corvelo A."/>
            <person name="MacManes M.D."/>
            <person name="Maia R."/>
            <person name="Narzisi G."/>
            <person name="Rousaki A."/>
            <person name="Vandenabeele P."/>
            <person name="Shawkey M.D."/>
            <person name="Solomon J."/>
        </authorList>
    </citation>
    <scope>NUCLEOTIDE SEQUENCE [LARGE SCALE GENOMIC DNA]</scope>
    <source>
        <strain evidence="2">SS15</strain>
    </source>
</reference>
<dbReference type="EMBL" id="JADDUC010000017">
    <property type="protein sequence ID" value="KAG0126716.1"/>
    <property type="molecule type" value="Genomic_DNA"/>
</dbReference>
<reference evidence="1" key="1">
    <citation type="submission" date="2020-10" db="EMBL/GenBank/DDBJ databases">
        <title>Feather gene expression reveals the developmental basis of iridescence in African starlings.</title>
        <authorList>
            <person name="Rubenstein D.R."/>
        </authorList>
    </citation>
    <scope>NUCLEOTIDE SEQUENCE</scope>
    <source>
        <strain evidence="1">SS15</strain>
        <tissue evidence="1">Liver</tissue>
    </source>
</reference>
<sequence length="110" mass="12777">MTMVQTMIPKALRPMKFYFSTVYQEIWVGVALTSYAYYKISFGGKKSSGNNFRIEQRTFPISPSKLQSFKFTHYQVQQQEAVASLDNTPFTLVISRSLYLKKERLENEGN</sequence>
<gene>
    <name evidence="2" type="ORF">IHE44_0013646</name>
    <name evidence="1" type="ORF">IHE44_003560</name>
</gene>
<comment type="caution">
    <text evidence="1">The sequence shown here is derived from an EMBL/GenBank/DDBJ whole genome shotgun (WGS) entry which is preliminary data.</text>
</comment>
<name>A0A835TYZ2_9PASS</name>
<proteinExistence type="predicted"/>
<keyword evidence="3" id="KW-1185">Reference proteome</keyword>
<organism evidence="1">
    <name type="scientific">Lamprotornis superbus</name>
    <dbReference type="NCBI Taxonomy" id="245042"/>
    <lineage>
        <taxon>Eukaryota</taxon>
        <taxon>Metazoa</taxon>
        <taxon>Chordata</taxon>
        <taxon>Craniata</taxon>
        <taxon>Vertebrata</taxon>
        <taxon>Euteleostomi</taxon>
        <taxon>Archelosauria</taxon>
        <taxon>Archosauria</taxon>
        <taxon>Dinosauria</taxon>
        <taxon>Saurischia</taxon>
        <taxon>Theropoda</taxon>
        <taxon>Coelurosauria</taxon>
        <taxon>Aves</taxon>
        <taxon>Neognathae</taxon>
        <taxon>Neoaves</taxon>
        <taxon>Telluraves</taxon>
        <taxon>Australaves</taxon>
        <taxon>Passeriformes</taxon>
        <taxon>Sturnidae</taxon>
        <taxon>Lamprotornis</taxon>
    </lineage>
</organism>
<dbReference type="EMBL" id="JADDUC020000007">
    <property type="protein sequence ID" value="KAI1237566.1"/>
    <property type="molecule type" value="Genomic_DNA"/>
</dbReference>
<dbReference type="PANTHER" id="PTHR15233:SF1">
    <property type="entry name" value="ATP SYNTHASE SUBUNIT ATP5MJ, MITOCHONDRIAL"/>
    <property type="match status" value="1"/>
</dbReference>
<reference evidence="2" key="3">
    <citation type="submission" date="2022-01" db="EMBL/GenBank/DDBJ databases">
        <authorList>
            <person name="Rubenstein D.R."/>
        </authorList>
    </citation>
    <scope>NUCLEOTIDE SEQUENCE</scope>
    <source>
        <strain evidence="2">SS15</strain>
        <tissue evidence="2">Liver</tissue>
    </source>
</reference>
<dbReference type="InterPro" id="IPR012574">
    <property type="entry name" value="ATP5MJ"/>
</dbReference>
<evidence type="ECO:0000313" key="2">
    <source>
        <dbReference type="EMBL" id="KAI1237566.1"/>
    </source>
</evidence>